<accession>A0ACC2S4D5</accession>
<evidence type="ECO:0000313" key="2">
    <source>
        <dbReference type="Proteomes" id="UP001165960"/>
    </source>
</evidence>
<keyword evidence="2" id="KW-1185">Reference proteome</keyword>
<gene>
    <name evidence="1" type="ORF">DSO57_1024567</name>
</gene>
<name>A0ACC2S4D5_9FUNG</name>
<proteinExistence type="predicted"/>
<dbReference type="EMBL" id="QTSX02005813">
    <property type="protein sequence ID" value="KAJ9057234.1"/>
    <property type="molecule type" value="Genomic_DNA"/>
</dbReference>
<organism evidence="1 2">
    <name type="scientific">Entomophthora muscae</name>
    <dbReference type="NCBI Taxonomy" id="34485"/>
    <lineage>
        <taxon>Eukaryota</taxon>
        <taxon>Fungi</taxon>
        <taxon>Fungi incertae sedis</taxon>
        <taxon>Zoopagomycota</taxon>
        <taxon>Entomophthoromycotina</taxon>
        <taxon>Entomophthoromycetes</taxon>
        <taxon>Entomophthorales</taxon>
        <taxon>Entomophthoraceae</taxon>
        <taxon>Entomophthora</taxon>
    </lineage>
</organism>
<dbReference type="Proteomes" id="UP001165960">
    <property type="component" value="Unassembled WGS sequence"/>
</dbReference>
<evidence type="ECO:0000313" key="1">
    <source>
        <dbReference type="EMBL" id="KAJ9057234.1"/>
    </source>
</evidence>
<sequence length="229" mass="25827">MEQPNDKPNSPSQIRLPSIYSLLTPANSAAPSRHPSAQLQHPLVSLADASLRNEARRMSVPQARVGCDPVRGRPSIHKSAQKMPKPIRRNFTQRRNTCIGTFDGQTPVMMVPNFYPYPVTRRTSIPGPIASPMAGPVNMARSGRSFLYTHDERLTSDDLEDLVDISSDNPDSKEAHRQKEQRRRDEMKWALHELNLRLEDSPSVPRSKLDILTLAIKKIDDLNHIINSK</sequence>
<protein>
    <submittedName>
        <fullName evidence="1">Uncharacterized protein</fullName>
    </submittedName>
</protein>
<reference evidence="1" key="1">
    <citation type="submission" date="2022-04" db="EMBL/GenBank/DDBJ databases">
        <title>Genome of the entomopathogenic fungus Entomophthora muscae.</title>
        <authorList>
            <person name="Elya C."/>
            <person name="Lovett B.R."/>
            <person name="Lee E."/>
            <person name="Macias A.M."/>
            <person name="Hajek A.E."/>
            <person name="De Bivort B.L."/>
            <person name="Kasson M.T."/>
            <person name="De Fine Licht H.H."/>
            <person name="Stajich J.E."/>
        </authorList>
    </citation>
    <scope>NUCLEOTIDE SEQUENCE</scope>
    <source>
        <strain evidence="1">Berkeley</strain>
    </source>
</reference>
<comment type="caution">
    <text evidence="1">The sequence shown here is derived from an EMBL/GenBank/DDBJ whole genome shotgun (WGS) entry which is preliminary data.</text>
</comment>